<dbReference type="SUPFAM" id="SSF82784">
    <property type="entry name" value="OsmC-like"/>
    <property type="match status" value="1"/>
</dbReference>
<dbReference type="Proteomes" id="UP001629392">
    <property type="component" value="Unassembled WGS sequence"/>
</dbReference>
<evidence type="ECO:0000256" key="1">
    <source>
        <dbReference type="ARBA" id="ARBA00007378"/>
    </source>
</evidence>
<protein>
    <submittedName>
        <fullName evidence="2">Ohr family peroxiredoxin</fullName>
    </submittedName>
</protein>
<proteinExistence type="inferred from homology"/>
<dbReference type="Gene3D" id="2.20.25.10">
    <property type="match status" value="1"/>
</dbReference>
<evidence type="ECO:0000313" key="2">
    <source>
        <dbReference type="EMBL" id="MFM0719406.1"/>
    </source>
</evidence>
<comment type="similarity">
    <text evidence="1">Belongs to the OsmC/Ohr family.</text>
</comment>
<evidence type="ECO:0000313" key="3">
    <source>
        <dbReference type="Proteomes" id="UP001629392"/>
    </source>
</evidence>
<reference evidence="2 3" key="1">
    <citation type="journal article" date="2024" name="Chem. Sci.">
        <title>Discovery of megapolipeptins by genome mining of a Burkholderiales bacteria collection.</title>
        <authorList>
            <person name="Paulo B.S."/>
            <person name="Recchia M.J.J."/>
            <person name="Lee S."/>
            <person name="Fergusson C.H."/>
            <person name="Romanowski S.B."/>
            <person name="Hernandez A."/>
            <person name="Krull N."/>
            <person name="Liu D.Y."/>
            <person name="Cavanagh H."/>
            <person name="Bos A."/>
            <person name="Gray C.A."/>
            <person name="Murphy B.T."/>
            <person name="Linington R.G."/>
            <person name="Eustaquio A.S."/>
        </authorList>
    </citation>
    <scope>NUCLEOTIDE SEQUENCE [LARGE SCALE GENOMIC DNA]</scope>
    <source>
        <strain evidence="2 3">RL17-350-BIC-E</strain>
    </source>
</reference>
<accession>A0ABW9EJY5</accession>
<dbReference type="InterPro" id="IPR015946">
    <property type="entry name" value="KH_dom-like_a/b"/>
</dbReference>
<dbReference type="InterPro" id="IPR036102">
    <property type="entry name" value="OsmC/Ohrsf"/>
</dbReference>
<organism evidence="2 3">
    <name type="scientific">Paraburkholderia strydomiana</name>
    <dbReference type="NCBI Taxonomy" id="1245417"/>
    <lineage>
        <taxon>Bacteria</taxon>
        <taxon>Pseudomonadati</taxon>
        <taxon>Pseudomonadota</taxon>
        <taxon>Betaproteobacteria</taxon>
        <taxon>Burkholderiales</taxon>
        <taxon>Burkholderiaceae</taxon>
        <taxon>Paraburkholderia</taxon>
    </lineage>
</organism>
<dbReference type="InterPro" id="IPR003718">
    <property type="entry name" value="OsmC/Ohr_fam"/>
</dbReference>
<comment type="caution">
    <text evidence="2">The sequence shown here is derived from an EMBL/GenBank/DDBJ whole genome shotgun (WGS) entry which is preliminary data.</text>
</comment>
<dbReference type="Gene3D" id="3.30.300.20">
    <property type="match status" value="1"/>
</dbReference>
<dbReference type="EMBL" id="JAQQCL010000020">
    <property type="protein sequence ID" value="MFM0719406.1"/>
    <property type="molecule type" value="Genomic_DNA"/>
</dbReference>
<dbReference type="RefSeq" id="WP_408155423.1">
    <property type="nucleotide sequence ID" value="NZ_JAQQCL010000020.1"/>
</dbReference>
<gene>
    <name evidence="2" type="ORF">PQQ73_24060</name>
</gene>
<dbReference type="NCBIfam" id="TIGR03561">
    <property type="entry name" value="organ_hyd_perox"/>
    <property type="match status" value="1"/>
</dbReference>
<dbReference type="InterPro" id="IPR019953">
    <property type="entry name" value="OHR"/>
</dbReference>
<dbReference type="Pfam" id="PF02566">
    <property type="entry name" value="OsmC"/>
    <property type="match status" value="1"/>
</dbReference>
<dbReference type="PANTHER" id="PTHR33797">
    <property type="entry name" value="ORGANIC HYDROPEROXIDE RESISTANCE PROTEIN-LIKE"/>
    <property type="match status" value="1"/>
</dbReference>
<name>A0ABW9EJY5_9BURK</name>
<dbReference type="PANTHER" id="PTHR33797:SF2">
    <property type="entry name" value="ORGANIC HYDROPEROXIDE RESISTANCE PROTEIN-LIKE"/>
    <property type="match status" value="1"/>
</dbReference>
<keyword evidence="3" id="KW-1185">Reference proteome</keyword>
<sequence length="183" mass="19151">MDNLTPPPLTVLDKYHGPDFQGLYTGTVRVTGGEAKHGRASGIVRSDDGNLDLNLRLPEALGGPGGGTNPEQLIAAGYAACFHGALTLIAARNDIPLVNAAVDASVTFGRDPVDGMYMLTADIRIHLPGVDRAIAEQLVRSTERVCPYAKMARQGMVNVVALYVDPPAPALDGVEAGSTRSCA</sequence>